<sequence>MKHSPFHFALLLIGILVKLVQWLAELLDIASGEIINLILVGSP</sequence>
<accession>A0A1W2G5N6</accession>
<keyword evidence="2" id="KW-1185">Reference proteome</keyword>
<evidence type="ECO:0000313" key="1">
    <source>
        <dbReference type="EMBL" id="SMD31977.1"/>
    </source>
</evidence>
<name>A0A1W2G5N6_REIFA</name>
<evidence type="ECO:0000313" key="2">
    <source>
        <dbReference type="Proteomes" id="UP000192472"/>
    </source>
</evidence>
<organism evidence="1 2">
    <name type="scientific">Reichenbachiella faecimaris</name>
    <dbReference type="NCBI Taxonomy" id="692418"/>
    <lineage>
        <taxon>Bacteria</taxon>
        <taxon>Pseudomonadati</taxon>
        <taxon>Bacteroidota</taxon>
        <taxon>Cytophagia</taxon>
        <taxon>Cytophagales</taxon>
        <taxon>Reichenbachiellaceae</taxon>
        <taxon>Reichenbachiella</taxon>
    </lineage>
</organism>
<reference evidence="1 2" key="1">
    <citation type="submission" date="2017-04" db="EMBL/GenBank/DDBJ databases">
        <authorList>
            <person name="Afonso C.L."/>
            <person name="Miller P.J."/>
            <person name="Scott M.A."/>
            <person name="Spackman E."/>
            <person name="Goraichik I."/>
            <person name="Dimitrov K.M."/>
            <person name="Suarez D.L."/>
            <person name="Swayne D.E."/>
        </authorList>
    </citation>
    <scope>NUCLEOTIDE SEQUENCE [LARGE SCALE GENOMIC DNA]</scope>
    <source>
        <strain evidence="1 2">DSM 26133</strain>
    </source>
</reference>
<dbReference type="AlphaFoldDB" id="A0A1W2G5N6"/>
<dbReference type="EMBL" id="FWYF01000001">
    <property type="protein sequence ID" value="SMD31977.1"/>
    <property type="molecule type" value="Genomic_DNA"/>
</dbReference>
<proteinExistence type="predicted"/>
<protein>
    <submittedName>
        <fullName evidence="1">Uncharacterized protein</fullName>
    </submittedName>
</protein>
<dbReference type="Proteomes" id="UP000192472">
    <property type="component" value="Unassembled WGS sequence"/>
</dbReference>
<gene>
    <name evidence="1" type="ORF">SAMN04488029_0315</name>
</gene>